<gene>
    <name evidence="1" type="ORF">HDG70_001772</name>
</gene>
<proteinExistence type="predicted"/>
<protein>
    <submittedName>
        <fullName evidence="1">Uncharacterized protein</fullName>
    </submittedName>
</protein>
<reference evidence="1 2" key="1">
    <citation type="submission" date="2020-07" db="EMBL/GenBank/DDBJ databases">
        <title>Genomic Encyclopedia of Type Strains, Phase III (KMG-III): the genomes of soil and plant-associated and newly described type strains.</title>
        <authorList>
            <person name="Whitman W."/>
        </authorList>
    </citation>
    <scope>NUCLEOTIDE SEQUENCE [LARGE SCALE GENOMIC DNA]</scope>
    <source>
        <strain evidence="1 2">DSM 11255</strain>
    </source>
</reference>
<name>A0ABX2RBS5_9THEO</name>
<dbReference type="EMBL" id="JACCBS010000002">
    <property type="protein sequence ID" value="NYE58057.1"/>
    <property type="molecule type" value="Genomic_DNA"/>
</dbReference>
<evidence type="ECO:0000313" key="1">
    <source>
        <dbReference type="EMBL" id="NYE58057.1"/>
    </source>
</evidence>
<keyword evidence="2" id="KW-1185">Reference proteome</keyword>
<organism evidence="1 2">
    <name type="scientific">Carboxydothermus ferrireducens DSM 11255</name>
    <dbReference type="NCBI Taxonomy" id="1119529"/>
    <lineage>
        <taxon>Bacteria</taxon>
        <taxon>Bacillati</taxon>
        <taxon>Bacillota</taxon>
        <taxon>Clostridia</taxon>
        <taxon>Thermoanaerobacterales</taxon>
        <taxon>Thermoanaerobacteraceae</taxon>
        <taxon>Carboxydothermus</taxon>
    </lineage>
</organism>
<evidence type="ECO:0000313" key="2">
    <source>
        <dbReference type="Proteomes" id="UP000604066"/>
    </source>
</evidence>
<comment type="caution">
    <text evidence="1">The sequence shown here is derived from an EMBL/GenBank/DDBJ whole genome shotgun (WGS) entry which is preliminary data.</text>
</comment>
<sequence length="29" mass="3321">MPELIKLNIQDLLDKILPVLKTYPQIEAA</sequence>
<dbReference type="Proteomes" id="UP000604066">
    <property type="component" value="Unassembled WGS sequence"/>
</dbReference>
<accession>A0ABX2RBS5</accession>